<keyword evidence="2" id="KW-1185">Reference proteome</keyword>
<protein>
    <recommendedName>
        <fullName evidence="3">Heme oxygenase</fullName>
    </recommendedName>
</protein>
<proteinExistence type="predicted"/>
<dbReference type="Gene3D" id="1.20.910.10">
    <property type="entry name" value="Heme oxygenase-like"/>
    <property type="match status" value="1"/>
</dbReference>
<dbReference type="InterPro" id="IPR016084">
    <property type="entry name" value="Haem_Oase-like_multi-hlx"/>
</dbReference>
<dbReference type="EMBL" id="JAVAIM010000001">
    <property type="protein sequence ID" value="MDP4574201.1"/>
    <property type="molecule type" value="Genomic_DNA"/>
</dbReference>
<comment type="caution">
    <text evidence="1">The sequence shown here is derived from an EMBL/GenBank/DDBJ whole genome shotgun (WGS) entry which is preliminary data.</text>
</comment>
<reference evidence="1 2" key="1">
    <citation type="submission" date="2023-08" db="EMBL/GenBank/DDBJ databases">
        <title>genomic of G39.</title>
        <authorList>
            <person name="Wang Y."/>
        </authorList>
    </citation>
    <scope>NUCLEOTIDE SEQUENCE [LARGE SCALE GENOMIC DNA]</scope>
    <source>
        <strain evidence="1 2">G39</strain>
    </source>
</reference>
<accession>A0ABT9HM60</accession>
<name>A0ABT9HM60_9SPHN</name>
<evidence type="ECO:0000313" key="2">
    <source>
        <dbReference type="Proteomes" id="UP001240639"/>
    </source>
</evidence>
<dbReference type="SUPFAM" id="SSF48613">
    <property type="entry name" value="Heme oxygenase-like"/>
    <property type="match status" value="1"/>
</dbReference>
<sequence>MTDPVPPRQSGLIRQDLADLGDLPHHDLPIFNAEDPREAWGVAWTLAGSSLGNRTLLHRRRKAGLHGADRFLGDEAMPRYWAELRPRIEVPMAEATHEHAIRGARRVFDIFLAVHRSATERAAA</sequence>
<dbReference type="RefSeq" id="WP_305931639.1">
    <property type="nucleotide sequence ID" value="NZ_JAVAIM010000001.1"/>
</dbReference>
<evidence type="ECO:0000313" key="1">
    <source>
        <dbReference type="EMBL" id="MDP4574201.1"/>
    </source>
</evidence>
<evidence type="ECO:0008006" key="3">
    <source>
        <dbReference type="Google" id="ProtNLM"/>
    </source>
</evidence>
<organism evidence="1 2">
    <name type="scientific">Qipengyuania profundimaris</name>
    <dbReference type="NCBI Taxonomy" id="3067652"/>
    <lineage>
        <taxon>Bacteria</taxon>
        <taxon>Pseudomonadati</taxon>
        <taxon>Pseudomonadota</taxon>
        <taxon>Alphaproteobacteria</taxon>
        <taxon>Sphingomonadales</taxon>
        <taxon>Erythrobacteraceae</taxon>
        <taxon>Qipengyuania</taxon>
    </lineage>
</organism>
<dbReference type="Proteomes" id="UP001240639">
    <property type="component" value="Unassembled WGS sequence"/>
</dbReference>
<gene>
    <name evidence="1" type="ORF">Q9K02_03490</name>
</gene>